<dbReference type="InterPro" id="IPR000182">
    <property type="entry name" value="GNAT_dom"/>
</dbReference>
<gene>
    <name evidence="2" type="ORF">HHL14_28090</name>
</gene>
<reference evidence="2 3" key="1">
    <citation type="submission" date="2020-04" db="EMBL/GenBank/DDBJ databases">
        <title>Paraburkholderia sp. G-4-1-8 isolated from soil.</title>
        <authorList>
            <person name="Dahal R.H."/>
        </authorList>
    </citation>
    <scope>NUCLEOTIDE SEQUENCE [LARGE SCALE GENOMIC DNA]</scope>
    <source>
        <strain evidence="2 3">G-4-1-8</strain>
    </source>
</reference>
<dbReference type="InterPro" id="IPR050276">
    <property type="entry name" value="MshD_Acetyltransferase"/>
</dbReference>
<dbReference type="GO" id="GO:0016747">
    <property type="term" value="F:acyltransferase activity, transferring groups other than amino-acyl groups"/>
    <property type="evidence" value="ECO:0007669"/>
    <property type="project" value="InterPro"/>
</dbReference>
<keyword evidence="3" id="KW-1185">Reference proteome</keyword>
<dbReference type="CDD" id="cd04301">
    <property type="entry name" value="NAT_SF"/>
    <property type="match status" value="1"/>
</dbReference>
<dbReference type="Proteomes" id="UP000583127">
    <property type="component" value="Unassembled WGS sequence"/>
</dbReference>
<evidence type="ECO:0000313" key="3">
    <source>
        <dbReference type="Proteomes" id="UP000583127"/>
    </source>
</evidence>
<dbReference type="Gene3D" id="3.40.630.30">
    <property type="match status" value="1"/>
</dbReference>
<keyword evidence="2" id="KW-0808">Transferase</keyword>
<dbReference type="PANTHER" id="PTHR43617">
    <property type="entry name" value="L-AMINO ACID N-ACETYLTRANSFERASE"/>
    <property type="match status" value="1"/>
</dbReference>
<dbReference type="EMBL" id="JABBFZ010000024">
    <property type="protein sequence ID" value="NML34678.1"/>
    <property type="molecule type" value="Genomic_DNA"/>
</dbReference>
<dbReference type="PROSITE" id="PS51186">
    <property type="entry name" value="GNAT"/>
    <property type="match status" value="1"/>
</dbReference>
<dbReference type="SUPFAM" id="SSF55729">
    <property type="entry name" value="Acyl-CoA N-acyltransferases (Nat)"/>
    <property type="match status" value="1"/>
</dbReference>
<evidence type="ECO:0000259" key="1">
    <source>
        <dbReference type="PROSITE" id="PS51186"/>
    </source>
</evidence>
<evidence type="ECO:0000313" key="2">
    <source>
        <dbReference type="EMBL" id="NML34678.1"/>
    </source>
</evidence>
<accession>A0A7Y0A1D6</accession>
<protein>
    <submittedName>
        <fullName evidence="2">GNAT family N-acetyltransferase</fullName>
    </submittedName>
</protein>
<comment type="caution">
    <text evidence="2">The sequence shown here is derived from an EMBL/GenBank/DDBJ whole genome shotgun (WGS) entry which is preliminary data.</text>
</comment>
<organism evidence="2 3">
    <name type="scientific">Paraburkholderia antibiotica</name>
    <dbReference type="NCBI Taxonomy" id="2728839"/>
    <lineage>
        <taxon>Bacteria</taxon>
        <taxon>Pseudomonadati</taxon>
        <taxon>Pseudomonadota</taxon>
        <taxon>Betaproteobacteria</taxon>
        <taxon>Burkholderiales</taxon>
        <taxon>Burkholderiaceae</taxon>
        <taxon>Paraburkholderia</taxon>
    </lineage>
</organism>
<dbReference type="AlphaFoldDB" id="A0A7Y0A1D6"/>
<proteinExistence type="predicted"/>
<dbReference type="RefSeq" id="WP_169500866.1">
    <property type="nucleotide sequence ID" value="NZ_JABBFZ010000024.1"/>
</dbReference>
<dbReference type="InterPro" id="IPR016181">
    <property type="entry name" value="Acyl_CoA_acyltransferase"/>
</dbReference>
<sequence length="167" mass="18413">MSAQPPAPPSDLTLRPAQADDADFLLELRRATMTEHLLRAGEPTDEDAHRARLLHRYDAAQVICIDGAPAGLLKAHRSDAEWFVEQVQIAPALQGRGIGEQVLRALLRTAAAEALPVALHVLKGNPAKRLYDRLGFEVVGEDDRQFHMRIAPRAPAETEAERMSDKD</sequence>
<feature type="domain" description="N-acetyltransferase" evidence="1">
    <location>
        <begin position="12"/>
        <end position="157"/>
    </location>
</feature>
<dbReference type="Pfam" id="PF00583">
    <property type="entry name" value="Acetyltransf_1"/>
    <property type="match status" value="1"/>
</dbReference>
<name>A0A7Y0A1D6_9BURK</name>